<evidence type="ECO:0000256" key="4">
    <source>
        <dbReference type="ARBA" id="ARBA00022741"/>
    </source>
</evidence>
<comment type="similarity">
    <text evidence="6">Belongs to the ribose 1,5-bisphosphokinase family.</text>
</comment>
<dbReference type="UniPathway" id="UPA00087">
    <property type="reaction ID" value="UER00175"/>
</dbReference>
<protein>
    <recommendedName>
        <fullName evidence="6">Ribose 1,5-bisphosphate phosphokinase PhnN</fullName>
        <ecNumber evidence="6">2.7.4.23</ecNumber>
    </recommendedName>
    <alternativeName>
        <fullName evidence="6">Ribose 1,5-bisphosphokinase</fullName>
    </alternativeName>
</protein>
<dbReference type="AlphaFoldDB" id="A0A212K6D2"/>
<sequence length="218" mass="23281">MPDSKNSPTGAALPGVLVYVVGPSGAGKDTLIARVQDMPTGSLETRPLHVARRRITRPAGGSAENHHEMTDAEFARALQKGEFVMHWESHGLSYGISREIDGWLAADAVVIVNGSREYLPEAAKMYPHLVPVLIRVTPEALRQRLAARGRETAGEIDERIRRAALAVPDVPGLVVIDNSGPLESAVAAFSRLILNLREDTAMPHAFAASPASAASRAA</sequence>
<dbReference type="PROSITE" id="PS50052">
    <property type="entry name" value="GUANYLATE_KINASE_2"/>
    <property type="match status" value="1"/>
</dbReference>
<organism evidence="8">
    <name type="scientific">uncultured delta proteobacterium</name>
    <dbReference type="NCBI Taxonomy" id="34034"/>
    <lineage>
        <taxon>Bacteria</taxon>
        <taxon>Deltaproteobacteria</taxon>
        <taxon>environmental samples</taxon>
    </lineage>
</organism>
<dbReference type="PANTHER" id="PTHR23117:SF8">
    <property type="entry name" value="RIBOSE 1,5-BISPHOSPHATE PHOSPHOKINASE PHNN"/>
    <property type="match status" value="1"/>
</dbReference>
<keyword evidence="5 6" id="KW-0067">ATP-binding</keyword>
<keyword evidence="8" id="KW-0418">Kinase</keyword>
<keyword evidence="3 6" id="KW-0808">Transferase</keyword>
<evidence type="ECO:0000313" key="8">
    <source>
        <dbReference type="EMBL" id="SBW07289.1"/>
    </source>
</evidence>
<reference evidence="8" key="1">
    <citation type="submission" date="2016-04" db="EMBL/GenBank/DDBJ databases">
        <authorList>
            <person name="Evans L.H."/>
            <person name="Alamgir A."/>
            <person name="Owens N."/>
            <person name="Weber N.D."/>
            <person name="Virtaneva K."/>
            <person name="Barbian K."/>
            <person name="Babar A."/>
            <person name="Rosenke K."/>
        </authorList>
    </citation>
    <scope>NUCLEOTIDE SEQUENCE</scope>
    <source>
        <strain evidence="8">86</strain>
    </source>
</reference>
<feature type="domain" description="Guanylate kinase-like" evidence="7">
    <location>
        <begin position="15"/>
        <end position="194"/>
    </location>
</feature>
<evidence type="ECO:0000259" key="7">
    <source>
        <dbReference type="PROSITE" id="PS50052"/>
    </source>
</evidence>
<proteinExistence type="inferred from homology"/>
<dbReference type="GO" id="GO:0005829">
    <property type="term" value="C:cytosol"/>
    <property type="evidence" value="ECO:0007669"/>
    <property type="project" value="TreeGrafter"/>
</dbReference>
<dbReference type="SMART" id="SM00072">
    <property type="entry name" value="GuKc"/>
    <property type="match status" value="1"/>
</dbReference>
<gene>
    <name evidence="6 8" type="primary">phnN</name>
    <name evidence="8" type="ORF">KL86DPRO_30030</name>
</gene>
<dbReference type="SUPFAM" id="SSF52540">
    <property type="entry name" value="P-loop containing nucleoside triphosphate hydrolases"/>
    <property type="match status" value="1"/>
</dbReference>
<evidence type="ECO:0000256" key="2">
    <source>
        <dbReference type="ARBA" id="ARBA00005069"/>
    </source>
</evidence>
<dbReference type="GO" id="GO:0005524">
    <property type="term" value="F:ATP binding"/>
    <property type="evidence" value="ECO:0007669"/>
    <property type="project" value="UniProtKB-KW"/>
</dbReference>
<accession>A0A212K6D2</accession>
<dbReference type="PANTHER" id="PTHR23117">
    <property type="entry name" value="GUANYLATE KINASE-RELATED"/>
    <property type="match status" value="1"/>
</dbReference>
<dbReference type="GO" id="GO:0033863">
    <property type="term" value="F:ribose 1,5-bisphosphate phosphokinase activity"/>
    <property type="evidence" value="ECO:0007669"/>
    <property type="project" value="UniProtKB-UniRule"/>
</dbReference>
<dbReference type="InterPro" id="IPR008144">
    <property type="entry name" value="Guanylate_kin-like_dom"/>
</dbReference>
<keyword evidence="4 6" id="KW-0547">Nucleotide-binding</keyword>
<evidence type="ECO:0000256" key="6">
    <source>
        <dbReference type="HAMAP-Rule" id="MF_00836"/>
    </source>
</evidence>
<feature type="binding site" evidence="6">
    <location>
        <begin position="22"/>
        <end position="29"/>
    </location>
    <ligand>
        <name>ATP</name>
        <dbReference type="ChEBI" id="CHEBI:30616"/>
    </ligand>
</feature>
<evidence type="ECO:0000256" key="1">
    <source>
        <dbReference type="ARBA" id="ARBA00000373"/>
    </source>
</evidence>
<dbReference type="InterPro" id="IPR027417">
    <property type="entry name" value="P-loop_NTPase"/>
</dbReference>
<dbReference type="GO" id="GO:0006015">
    <property type="term" value="P:5-phosphoribose 1-diphosphate biosynthetic process"/>
    <property type="evidence" value="ECO:0007669"/>
    <property type="project" value="UniProtKB-UniRule"/>
</dbReference>
<evidence type="ECO:0000256" key="3">
    <source>
        <dbReference type="ARBA" id="ARBA00022679"/>
    </source>
</evidence>
<comment type="function">
    <text evidence="6">Catalyzes the phosphorylation of ribose 1,5-bisphosphate to 5-phospho-D-ribosyl alpha-1-diphosphate (PRPP).</text>
</comment>
<comment type="catalytic activity">
    <reaction evidence="1 6">
        <text>alpha-D-ribose 1,5-bisphosphate + ATP = 5-phospho-alpha-D-ribose 1-diphosphate + ADP</text>
        <dbReference type="Rhea" id="RHEA:20109"/>
        <dbReference type="ChEBI" id="CHEBI:30616"/>
        <dbReference type="ChEBI" id="CHEBI:58017"/>
        <dbReference type="ChEBI" id="CHEBI:68688"/>
        <dbReference type="ChEBI" id="CHEBI:456216"/>
        <dbReference type="EC" id="2.7.4.23"/>
    </reaction>
</comment>
<dbReference type="NCBIfam" id="TIGR02322">
    <property type="entry name" value="phosphon_PhnN"/>
    <property type="match status" value="1"/>
</dbReference>
<dbReference type="EMBL" id="FLUQ01000003">
    <property type="protein sequence ID" value="SBW07289.1"/>
    <property type="molecule type" value="Genomic_DNA"/>
</dbReference>
<dbReference type="EC" id="2.7.4.23" evidence="6"/>
<name>A0A212K6D2_9DELT</name>
<dbReference type="HAMAP" id="MF_00836">
    <property type="entry name" value="PhnN"/>
    <property type="match status" value="1"/>
</dbReference>
<dbReference type="InterPro" id="IPR008145">
    <property type="entry name" value="GK/Ca_channel_bsu"/>
</dbReference>
<comment type="pathway">
    <text evidence="2 6">Metabolic intermediate biosynthesis; 5-phospho-alpha-D-ribose 1-diphosphate biosynthesis; 5-phospho-alpha-D-ribose 1-diphosphate from D-ribose 5-phosphate (route II): step 3/3.</text>
</comment>
<dbReference type="Gene3D" id="3.40.50.300">
    <property type="entry name" value="P-loop containing nucleotide triphosphate hydrolases"/>
    <property type="match status" value="1"/>
</dbReference>
<dbReference type="InterPro" id="IPR012699">
    <property type="entry name" value="PhnN"/>
</dbReference>
<evidence type="ECO:0000256" key="5">
    <source>
        <dbReference type="ARBA" id="ARBA00022840"/>
    </source>
</evidence>
<dbReference type="GO" id="GO:0019634">
    <property type="term" value="P:organic phosphonate metabolic process"/>
    <property type="evidence" value="ECO:0007669"/>
    <property type="project" value="UniProtKB-UniRule"/>
</dbReference>